<proteinExistence type="predicted"/>
<evidence type="ECO:0000259" key="1">
    <source>
        <dbReference type="PROSITE" id="PS50995"/>
    </source>
</evidence>
<dbReference type="InterPro" id="IPR036388">
    <property type="entry name" value="WH-like_DNA-bd_sf"/>
</dbReference>
<dbReference type="SUPFAM" id="SSF46785">
    <property type="entry name" value="Winged helix' DNA-binding domain"/>
    <property type="match status" value="1"/>
</dbReference>
<dbReference type="EMBL" id="JADQTO010000002">
    <property type="protein sequence ID" value="MBG0560874.1"/>
    <property type="molecule type" value="Genomic_DNA"/>
</dbReference>
<comment type="caution">
    <text evidence="2">The sequence shown here is derived from an EMBL/GenBank/DDBJ whole genome shotgun (WGS) entry which is preliminary data.</text>
</comment>
<name>A0A931C093_9ACTN</name>
<dbReference type="RefSeq" id="WP_196412658.1">
    <property type="nucleotide sequence ID" value="NZ_JADQTO010000002.1"/>
</dbReference>
<evidence type="ECO:0000313" key="2">
    <source>
        <dbReference type="EMBL" id="MBG0560874.1"/>
    </source>
</evidence>
<dbReference type="PANTHER" id="PTHR33164">
    <property type="entry name" value="TRANSCRIPTIONAL REGULATOR, MARR FAMILY"/>
    <property type="match status" value="1"/>
</dbReference>
<accession>A0A931C093</accession>
<reference evidence="2" key="1">
    <citation type="submission" date="2020-11" db="EMBL/GenBank/DDBJ databases">
        <title>Isolation and identification of active actinomycetes.</title>
        <authorList>
            <person name="Sun X."/>
        </authorList>
    </citation>
    <scope>NUCLEOTIDE SEQUENCE</scope>
    <source>
        <strain evidence="2">NEAU-A11</strain>
    </source>
</reference>
<dbReference type="InterPro" id="IPR039422">
    <property type="entry name" value="MarR/SlyA-like"/>
</dbReference>
<protein>
    <submittedName>
        <fullName evidence="2">MarR family transcriptional regulator</fullName>
    </submittedName>
</protein>
<dbReference type="Pfam" id="PF12802">
    <property type="entry name" value="MarR_2"/>
    <property type="match status" value="1"/>
</dbReference>
<dbReference type="GO" id="GO:0006950">
    <property type="term" value="P:response to stress"/>
    <property type="evidence" value="ECO:0007669"/>
    <property type="project" value="TreeGrafter"/>
</dbReference>
<dbReference type="PROSITE" id="PS50995">
    <property type="entry name" value="HTH_MARR_2"/>
    <property type="match status" value="1"/>
</dbReference>
<sequence>MRDDTLVQAMHEVLKAVRMLKQRHMTTVPVGALGVLAAIRNHERAGPCHMKDLAAEHALDPSTISRAVAALGRAGLVARTADPSDGRASTLHLTDHGHAVLEGAQEQYEQRLTTALRDWSPQEIADLTAALRRFAHDLINSSTLEAAQ</sequence>
<dbReference type="SMART" id="SM00347">
    <property type="entry name" value="HTH_MARR"/>
    <property type="match status" value="1"/>
</dbReference>
<organism evidence="2 3">
    <name type="scientific">Actinoplanes aureus</name>
    <dbReference type="NCBI Taxonomy" id="2792083"/>
    <lineage>
        <taxon>Bacteria</taxon>
        <taxon>Bacillati</taxon>
        <taxon>Actinomycetota</taxon>
        <taxon>Actinomycetes</taxon>
        <taxon>Micromonosporales</taxon>
        <taxon>Micromonosporaceae</taxon>
        <taxon>Actinoplanes</taxon>
    </lineage>
</organism>
<dbReference type="Gene3D" id="1.10.10.10">
    <property type="entry name" value="Winged helix-like DNA-binding domain superfamily/Winged helix DNA-binding domain"/>
    <property type="match status" value="1"/>
</dbReference>
<dbReference type="InterPro" id="IPR036390">
    <property type="entry name" value="WH_DNA-bd_sf"/>
</dbReference>
<feature type="domain" description="HTH marR-type" evidence="1">
    <location>
        <begin position="1"/>
        <end position="136"/>
    </location>
</feature>
<dbReference type="AlphaFoldDB" id="A0A931C093"/>
<dbReference type="PANTHER" id="PTHR33164:SF57">
    <property type="entry name" value="MARR-FAMILY TRANSCRIPTIONAL REGULATOR"/>
    <property type="match status" value="1"/>
</dbReference>
<dbReference type="InterPro" id="IPR000835">
    <property type="entry name" value="HTH_MarR-typ"/>
</dbReference>
<gene>
    <name evidence="2" type="ORF">I4J89_05280</name>
</gene>
<keyword evidence="3" id="KW-1185">Reference proteome</keyword>
<evidence type="ECO:0000313" key="3">
    <source>
        <dbReference type="Proteomes" id="UP000598146"/>
    </source>
</evidence>
<dbReference type="Proteomes" id="UP000598146">
    <property type="component" value="Unassembled WGS sequence"/>
</dbReference>
<dbReference type="GO" id="GO:0003700">
    <property type="term" value="F:DNA-binding transcription factor activity"/>
    <property type="evidence" value="ECO:0007669"/>
    <property type="project" value="InterPro"/>
</dbReference>